<proteinExistence type="predicted"/>
<protein>
    <submittedName>
        <fullName evidence="3">Uncharacterized protein</fullName>
    </submittedName>
</protein>
<feature type="coiled-coil region" evidence="1">
    <location>
        <begin position="82"/>
        <end position="213"/>
    </location>
</feature>
<feature type="transmembrane region" description="Helical" evidence="2">
    <location>
        <begin position="6"/>
        <end position="24"/>
    </location>
</feature>
<keyword evidence="2" id="KW-0472">Membrane</keyword>
<dbReference type="Proteomes" id="UP000184731">
    <property type="component" value="Chromosome"/>
</dbReference>
<keyword evidence="2" id="KW-1133">Transmembrane helix</keyword>
<keyword evidence="2" id="KW-0812">Transmembrane</keyword>
<sequence>MEFSTIIAFIFSGVALLLCAWLILTKQKILTQNKTLQDKIFALEAKSMTLSQKENKSGEKDKKIISQKMFESPQVPLHSAEVLQLRKENSKLKDDLKKSKEEIRHKEKALKEEENLSKNKLFSLTEENSRLIAQMREMDVQLKQANSNLKTQIPLVDFEKKIAEISHLKDENSELKQKLAELDKIKKQNSHKLSAAQEKVKVIEQELHKWTETAKTNNGKPLDAHSFLRWHDRAVSGRKMYKLMRQMRELSDSKVSTYQDGITALSQWVLQQKNITLPPLSSGEVLADRLLAEAWNAILPSNPTSIIPDRVESSSSLSL</sequence>
<evidence type="ECO:0000256" key="1">
    <source>
        <dbReference type="SAM" id="Coils"/>
    </source>
</evidence>
<evidence type="ECO:0000313" key="3">
    <source>
        <dbReference type="EMBL" id="APJ04221.1"/>
    </source>
</evidence>
<dbReference type="KEGG" id="saqi:AXG55_10010"/>
<accession>A0A1L4D202</accession>
<keyword evidence="4" id="KW-1185">Reference proteome</keyword>
<name>A0A1L4D202_9BACT</name>
<keyword evidence="1" id="KW-0175">Coiled coil</keyword>
<gene>
    <name evidence="3" type="ORF">AXG55_10010</name>
</gene>
<reference evidence="3 4" key="1">
    <citation type="submission" date="2016-10" db="EMBL/GenBank/DDBJ databases">
        <title>Silvanigrella aquatica sp. nov., isolated from a freshwater lake located in the Black Forest, Germany, description of Silvanigrellaceae fam. nov., Silvanigrellales ord. nov., reclassification of the order Bdellovibrionales in the class Oligoflexia, reclassification of the families Bacteriovoracaceae and Halobacteriovoraceae in the new order Bacteriovoracales ord. nov., and reclassification of the family Pseudobacteriovoracaceae in the order Oligoflexiales.</title>
        <authorList>
            <person name="Hahn M.W."/>
            <person name="Schmidt J."/>
            <person name="Koll U."/>
            <person name="Rohde M."/>
            <person name="Verbag S."/>
            <person name="Pitt A."/>
            <person name="Nakai R."/>
            <person name="Naganuma T."/>
            <person name="Lang E."/>
        </authorList>
    </citation>
    <scope>NUCLEOTIDE SEQUENCE [LARGE SCALE GENOMIC DNA]</scope>
    <source>
        <strain evidence="3 4">MWH-Nonnen-W8red</strain>
    </source>
</reference>
<organism evidence="3 4">
    <name type="scientific">Silvanigrella aquatica</name>
    <dbReference type="NCBI Taxonomy" id="1915309"/>
    <lineage>
        <taxon>Bacteria</taxon>
        <taxon>Pseudomonadati</taxon>
        <taxon>Bdellovibrionota</taxon>
        <taxon>Oligoflexia</taxon>
        <taxon>Silvanigrellales</taxon>
        <taxon>Silvanigrellaceae</taxon>
        <taxon>Silvanigrella</taxon>
    </lineage>
</organism>
<evidence type="ECO:0000313" key="4">
    <source>
        <dbReference type="Proteomes" id="UP000184731"/>
    </source>
</evidence>
<dbReference type="EMBL" id="CP017834">
    <property type="protein sequence ID" value="APJ04221.1"/>
    <property type="molecule type" value="Genomic_DNA"/>
</dbReference>
<evidence type="ECO:0000256" key="2">
    <source>
        <dbReference type="SAM" id="Phobius"/>
    </source>
</evidence>
<dbReference type="STRING" id="1915309.AXG55_10010"/>
<dbReference type="OrthoDB" id="5293519at2"/>
<dbReference type="AlphaFoldDB" id="A0A1L4D202"/>
<dbReference type="RefSeq" id="WP_148697975.1">
    <property type="nucleotide sequence ID" value="NZ_CP017834.1"/>
</dbReference>